<evidence type="ECO:0000313" key="3">
    <source>
        <dbReference type="Proteomes" id="UP001438707"/>
    </source>
</evidence>
<feature type="compositionally biased region" description="Basic residues" evidence="1">
    <location>
        <begin position="90"/>
        <end position="114"/>
    </location>
</feature>
<dbReference type="EMBL" id="JALJOS010000009">
    <property type="protein sequence ID" value="KAK9834479.1"/>
    <property type="molecule type" value="Genomic_DNA"/>
</dbReference>
<feature type="compositionally biased region" description="Polar residues" evidence="1">
    <location>
        <begin position="176"/>
        <end position="191"/>
    </location>
</feature>
<proteinExistence type="predicted"/>
<feature type="compositionally biased region" description="Basic and acidic residues" evidence="1">
    <location>
        <begin position="17"/>
        <end position="30"/>
    </location>
</feature>
<gene>
    <name evidence="2" type="ORF">WJX74_002607</name>
</gene>
<keyword evidence="3" id="KW-1185">Reference proteome</keyword>
<sequence>MTTAAVCLQERWGHAREVDQRSDLDGERKASLRPSTAAPEGSKFTSRSSKRMTRVTRSHAVQACHAALDPLPAPEKQPQERKQAQITSPKSKRGRKKGAKYKRPLALSRRKRCTPKPMQDRTTHFGAPYSKSNGDKQQSSVAEPDLAFADAIEQMDSIYQMANAAQQQAIRTHWSQILSDQQQQPSGTCINEDQDDRCTHPLQSG</sequence>
<reference evidence="2 3" key="1">
    <citation type="journal article" date="2024" name="Nat. Commun.">
        <title>Phylogenomics reveals the evolutionary origins of lichenization in chlorophyte algae.</title>
        <authorList>
            <person name="Puginier C."/>
            <person name="Libourel C."/>
            <person name="Otte J."/>
            <person name="Skaloud P."/>
            <person name="Haon M."/>
            <person name="Grisel S."/>
            <person name="Petersen M."/>
            <person name="Berrin J.G."/>
            <person name="Delaux P.M."/>
            <person name="Dal Grande F."/>
            <person name="Keller J."/>
        </authorList>
    </citation>
    <scope>NUCLEOTIDE SEQUENCE [LARGE SCALE GENOMIC DNA]</scope>
    <source>
        <strain evidence="2 3">SAG 2145</strain>
    </source>
</reference>
<evidence type="ECO:0000313" key="2">
    <source>
        <dbReference type="EMBL" id="KAK9834479.1"/>
    </source>
</evidence>
<name>A0AAW1RL64_9CHLO</name>
<evidence type="ECO:0000256" key="1">
    <source>
        <dbReference type="SAM" id="MobiDB-lite"/>
    </source>
</evidence>
<feature type="compositionally biased region" description="Polar residues" evidence="1">
    <location>
        <begin position="130"/>
        <end position="141"/>
    </location>
</feature>
<feature type="region of interest" description="Disordered" evidence="1">
    <location>
        <begin position="176"/>
        <end position="205"/>
    </location>
</feature>
<protein>
    <submittedName>
        <fullName evidence="2">Uncharacterized protein</fullName>
    </submittedName>
</protein>
<dbReference type="Proteomes" id="UP001438707">
    <property type="component" value="Unassembled WGS sequence"/>
</dbReference>
<organism evidence="2 3">
    <name type="scientific">Apatococcus lobatus</name>
    <dbReference type="NCBI Taxonomy" id="904363"/>
    <lineage>
        <taxon>Eukaryota</taxon>
        <taxon>Viridiplantae</taxon>
        <taxon>Chlorophyta</taxon>
        <taxon>core chlorophytes</taxon>
        <taxon>Trebouxiophyceae</taxon>
        <taxon>Chlorellales</taxon>
        <taxon>Chlorellaceae</taxon>
        <taxon>Apatococcus</taxon>
    </lineage>
</organism>
<feature type="region of interest" description="Disordered" evidence="1">
    <location>
        <begin position="17"/>
        <end position="141"/>
    </location>
</feature>
<comment type="caution">
    <text evidence="2">The sequence shown here is derived from an EMBL/GenBank/DDBJ whole genome shotgun (WGS) entry which is preliminary data.</text>
</comment>
<dbReference type="AlphaFoldDB" id="A0AAW1RL64"/>
<accession>A0AAW1RL64</accession>
<feature type="compositionally biased region" description="Basic residues" evidence="1">
    <location>
        <begin position="48"/>
        <end position="57"/>
    </location>
</feature>